<evidence type="ECO:0000256" key="1">
    <source>
        <dbReference type="ARBA" id="ARBA00001798"/>
    </source>
</evidence>
<comment type="caution">
    <text evidence="10">The sequence shown here is derived from an EMBL/GenBank/DDBJ whole genome shotgun (WGS) entry which is preliminary data.</text>
</comment>
<evidence type="ECO:0000259" key="9">
    <source>
        <dbReference type="PROSITE" id="PS51873"/>
    </source>
</evidence>
<keyword evidence="8" id="KW-0862">Zinc</keyword>
<name>A0A9P5PUR2_9AGAR</name>
<reference evidence="10" key="1">
    <citation type="submission" date="2020-11" db="EMBL/GenBank/DDBJ databases">
        <authorList>
            <consortium name="DOE Joint Genome Institute"/>
            <person name="Ahrendt S."/>
            <person name="Riley R."/>
            <person name="Andreopoulos W."/>
            <person name="Labutti K."/>
            <person name="Pangilinan J."/>
            <person name="Ruiz-Duenas F.J."/>
            <person name="Barrasa J.M."/>
            <person name="Sanchez-Garcia M."/>
            <person name="Camarero S."/>
            <person name="Miyauchi S."/>
            <person name="Serrano A."/>
            <person name="Linde D."/>
            <person name="Babiker R."/>
            <person name="Drula E."/>
            <person name="Ayuso-Fernandez I."/>
            <person name="Pacheco R."/>
            <person name="Padilla G."/>
            <person name="Ferreira P."/>
            <person name="Barriuso J."/>
            <person name="Kellner H."/>
            <person name="Castanera R."/>
            <person name="Alfaro M."/>
            <person name="Ramirez L."/>
            <person name="Pisabarro A.G."/>
            <person name="Kuo A."/>
            <person name="Tritt A."/>
            <person name="Lipzen A."/>
            <person name="He G."/>
            <person name="Yan M."/>
            <person name="Ng V."/>
            <person name="Cullen D."/>
            <person name="Martin F."/>
            <person name="Rosso M.-N."/>
            <person name="Henrissat B."/>
            <person name="Hibbett D."/>
            <person name="Martinez A.T."/>
            <person name="Grigoriev I.V."/>
        </authorList>
    </citation>
    <scope>NUCLEOTIDE SEQUENCE</scope>
    <source>
        <strain evidence="10">AH 40177</strain>
    </source>
</reference>
<comment type="catalytic activity">
    <reaction evidence="1">
        <text>[E2 ubiquitin-conjugating enzyme]-S-ubiquitinyl-L-cysteine + [acceptor protein]-L-lysine = [E2 ubiquitin-conjugating enzyme]-L-cysteine + [acceptor protein]-N(6)-ubiquitinyl-L-lysine.</text>
        <dbReference type="EC" id="2.3.2.31"/>
    </reaction>
</comment>
<evidence type="ECO:0000256" key="8">
    <source>
        <dbReference type="ARBA" id="ARBA00022833"/>
    </source>
</evidence>
<dbReference type="InterPro" id="IPR002867">
    <property type="entry name" value="IBR_dom"/>
</dbReference>
<dbReference type="PROSITE" id="PS51873">
    <property type="entry name" value="TRIAD"/>
    <property type="match status" value="1"/>
</dbReference>
<dbReference type="SMART" id="SM00647">
    <property type="entry name" value="IBR"/>
    <property type="match status" value="2"/>
</dbReference>
<evidence type="ECO:0000313" key="11">
    <source>
        <dbReference type="Proteomes" id="UP000772434"/>
    </source>
</evidence>
<dbReference type="EMBL" id="JADNRY010000022">
    <property type="protein sequence ID" value="KAF9072786.1"/>
    <property type="molecule type" value="Genomic_DNA"/>
</dbReference>
<dbReference type="Proteomes" id="UP000772434">
    <property type="component" value="Unassembled WGS sequence"/>
</dbReference>
<evidence type="ECO:0000256" key="2">
    <source>
        <dbReference type="ARBA" id="ARBA00012251"/>
    </source>
</evidence>
<dbReference type="SUPFAM" id="SSF57850">
    <property type="entry name" value="RING/U-box"/>
    <property type="match status" value="1"/>
</dbReference>
<dbReference type="InterPro" id="IPR044066">
    <property type="entry name" value="TRIAD_supradom"/>
</dbReference>
<dbReference type="GO" id="GO:0061630">
    <property type="term" value="F:ubiquitin protein ligase activity"/>
    <property type="evidence" value="ECO:0007669"/>
    <property type="project" value="UniProtKB-EC"/>
</dbReference>
<keyword evidence="3" id="KW-0808">Transferase</keyword>
<evidence type="ECO:0000313" key="10">
    <source>
        <dbReference type="EMBL" id="KAF9072786.1"/>
    </source>
</evidence>
<dbReference type="InterPro" id="IPR031127">
    <property type="entry name" value="E3_UB_ligase_RBR"/>
</dbReference>
<keyword evidence="6" id="KW-0863">Zinc-finger</keyword>
<dbReference type="EC" id="2.3.2.31" evidence="2"/>
<evidence type="ECO:0000256" key="7">
    <source>
        <dbReference type="ARBA" id="ARBA00022786"/>
    </source>
</evidence>
<keyword evidence="7" id="KW-0833">Ubl conjugation pathway</keyword>
<protein>
    <recommendedName>
        <fullName evidence="2">RBR-type E3 ubiquitin transferase</fullName>
        <ecNumber evidence="2">2.3.2.31</ecNumber>
    </recommendedName>
</protein>
<accession>A0A9P5PUR2</accession>
<dbReference type="GO" id="GO:0008270">
    <property type="term" value="F:zinc ion binding"/>
    <property type="evidence" value="ECO:0007669"/>
    <property type="project" value="UniProtKB-KW"/>
</dbReference>
<dbReference type="CDD" id="cd22584">
    <property type="entry name" value="Rcat_RBR_unk"/>
    <property type="match status" value="1"/>
</dbReference>
<evidence type="ECO:0000256" key="5">
    <source>
        <dbReference type="ARBA" id="ARBA00022737"/>
    </source>
</evidence>
<gene>
    <name evidence="10" type="ORF">BDP27DRAFT_388855</name>
</gene>
<dbReference type="GO" id="GO:0016567">
    <property type="term" value="P:protein ubiquitination"/>
    <property type="evidence" value="ECO:0007669"/>
    <property type="project" value="InterPro"/>
</dbReference>
<evidence type="ECO:0000256" key="3">
    <source>
        <dbReference type="ARBA" id="ARBA00022679"/>
    </source>
</evidence>
<feature type="domain" description="RING-type" evidence="9">
    <location>
        <begin position="1"/>
        <end position="183"/>
    </location>
</feature>
<dbReference type="Pfam" id="PF01485">
    <property type="entry name" value="IBR"/>
    <property type="match status" value="2"/>
</dbReference>
<dbReference type="OrthoDB" id="9977870at2759"/>
<evidence type="ECO:0000256" key="4">
    <source>
        <dbReference type="ARBA" id="ARBA00022723"/>
    </source>
</evidence>
<keyword evidence="4" id="KW-0479">Metal-binding</keyword>
<dbReference type="Gene3D" id="1.20.120.1750">
    <property type="match status" value="1"/>
</dbReference>
<organism evidence="10 11">
    <name type="scientific">Rhodocollybia butyracea</name>
    <dbReference type="NCBI Taxonomy" id="206335"/>
    <lineage>
        <taxon>Eukaryota</taxon>
        <taxon>Fungi</taxon>
        <taxon>Dikarya</taxon>
        <taxon>Basidiomycota</taxon>
        <taxon>Agaricomycotina</taxon>
        <taxon>Agaricomycetes</taxon>
        <taxon>Agaricomycetidae</taxon>
        <taxon>Agaricales</taxon>
        <taxon>Marasmiineae</taxon>
        <taxon>Omphalotaceae</taxon>
        <taxon>Rhodocollybia</taxon>
    </lineage>
</organism>
<keyword evidence="5" id="KW-0677">Repeat</keyword>
<sequence length="183" mass="20058">MFPPKCCGNIINLTTEENGQSLKQSLDDLNPSLGVRLRARAIELDVPPKDRLYCPSPRCSAFLGSWSSFKNRFSAPDTAGPSLASGPAVSQFHQCPSCSGRACVLCKEPAHLGATCRTQLSVEEELMENEFRNLAREKSWQTCPGCSAVVELTQGCSHITCRCRSEFCYACGSRWKGVCICRV</sequence>
<dbReference type="AlphaFoldDB" id="A0A9P5PUR2"/>
<evidence type="ECO:0000256" key="6">
    <source>
        <dbReference type="ARBA" id="ARBA00022771"/>
    </source>
</evidence>
<keyword evidence="11" id="KW-1185">Reference proteome</keyword>
<proteinExistence type="predicted"/>
<dbReference type="PANTHER" id="PTHR11685">
    <property type="entry name" value="RBR FAMILY RING FINGER AND IBR DOMAIN-CONTAINING"/>
    <property type="match status" value="1"/>
</dbReference>